<dbReference type="Pfam" id="PF02321">
    <property type="entry name" value="OEP"/>
    <property type="match status" value="1"/>
</dbReference>
<dbReference type="AlphaFoldDB" id="A0A1N6FBA6"/>
<gene>
    <name evidence="9" type="ORF">SAMN04488055_2124</name>
</gene>
<keyword evidence="6" id="KW-0472">Membrane</keyword>
<dbReference type="GO" id="GO:0015288">
    <property type="term" value="F:porin activity"/>
    <property type="evidence" value="ECO:0007669"/>
    <property type="project" value="TreeGrafter"/>
</dbReference>
<comment type="subcellular location">
    <subcellularLocation>
        <location evidence="1">Cell outer membrane</location>
    </subcellularLocation>
</comment>
<evidence type="ECO:0000313" key="9">
    <source>
        <dbReference type="EMBL" id="SIN92549.1"/>
    </source>
</evidence>
<keyword evidence="7" id="KW-0998">Cell outer membrane</keyword>
<evidence type="ECO:0000256" key="8">
    <source>
        <dbReference type="SAM" id="SignalP"/>
    </source>
</evidence>
<keyword evidence="8" id="KW-0732">Signal</keyword>
<keyword evidence="3" id="KW-0813">Transport</keyword>
<comment type="similarity">
    <text evidence="2">Belongs to the outer membrane factor (OMF) (TC 1.B.17) family.</text>
</comment>
<organism evidence="9 10">
    <name type="scientific">Chitinophaga niabensis</name>
    <dbReference type="NCBI Taxonomy" id="536979"/>
    <lineage>
        <taxon>Bacteria</taxon>
        <taxon>Pseudomonadati</taxon>
        <taxon>Bacteroidota</taxon>
        <taxon>Chitinophagia</taxon>
        <taxon>Chitinophagales</taxon>
        <taxon>Chitinophagaceae</taxon>
        <taxon>Chitinophaga</taxon>
    </lineage>
</organism>
<name>A0A1N6FBA6_9BACT</name>
<evidence type="ECO:0000313" key="10">
    <source>
        <dbReference type="Proteomes" id="UP000185003"/>
    </source>
</evidence>
<accession>A0A1N6FBA6</accession>
<dbReference type="Gene3D" id="1.20.1600.10">
    <property type="entry name" value="Outer membrane efflux proteins (OEP)"/>
    <property type="match status" value="1"/>
</dbReference>
<dbReference type="SUPFAM" id="SSF56954">
    <property type="entry name" value="Outer membrane efflux proteins (OEP)"/>
    <property type="match status" value="1"/>
</dbReference>
<feature type="signal peptide" evidence="8">
    <location>
        <begin position="1"/>
        <end position="21"/>
    </location>
</feature>
<dbReference type="PANTHER" id="PTHR30026">
    <property type="entry name" value="OUTER MEMBRANE PROTEIN TOLC"/>
    <property type="match status" value="1"/>
</dbReference>
<proteinExistence type="inferred from homology"/>
<sequence length="441" mass="49762">MIPKATSITLLLFIAALKCSAQGPWTLKQCIAYGLANHRNNKIYANQKIAADAKAKEMLADYLPKVSVASTLDNNLKLQQSVIPAGIFGPDELKVSFTQKFNSNAFGQLDQVIYDKALLTGLKANKYYAQQADLNIAQSQEAIIYNISTAYFQILIYTQQLELLAYNKEAYEKQIVIYQLRVNKGVALQKDLDKVMVDYNNSISQARVASGNLKLAENELKYEMGYAIDQPLAVQVLTKIEMPGDSSTTFSPSSRIDYKLSQLDIKLLQVDQSRIKAEGLPKLNAYFRYGANGFGNNITGAYNDLLPYSAAGLKLSIPVFDFYKRNARYKQAEIKRMNAEENLKLNEGKYRVEYDNTRTKLLQAEVNVENDQRTIELAQSVFKVTDLQFQKGTTDLTDWLNTQHSLKEAQTAYLNSLYTYYKARIDLEKAAGSLKAFYRSL</sequence>
<dbReference type="RefSeq" id="WP_074239209.1">
    <property type="nucleotide sequence ID" value="NZ_FSRA01000001.1"/>
</dbReference>
<dbReference type="STRING" id="536979.SAMN04488055_2124"/>
<dbReference type="OrthoDB" id="9811587at2"/>
<evidence type="ECO:0000256" key="4">
    <source>
        <dbReference type="ARBA" id="ARBA00022452"/>
    </source>
</evidence>
<feature type="chain" id="PRO_5012093952" evidence="8">
    <location>
        <begin position="22"/>
        <end position="441"/>
    </location>
</feature>
<dbReference type="GO" id="GO:0009279">
    <property type="term" value="C:cell outer membrane"/>
    <property type="evidence" value="ECO:0007669"/>
    <property type="project" value="UniProtKB-SubCell"/>
</dbReference>
<dbReference type="GO" id="GO:1990281">
    <property type="term" value="C:efflux pump complex"/>
    <property type="evidence" value="ECO:0007669"/>
    <property type="project" value="TreeGrafter"/>
</dbReference>
<keyword evidence="5" id="KW-0812">Transmembrane</keyword>
<evidence type="ECO:0000256" key="1">
    <source>
        <dbReference type="ARBA" id="ARBA00004442"/>
    </source>
</evidence>
<dbReference type="PANTHER" id="PTHR30026:SF20">
    <property type="entry name" value="OUTER MEMBRANE PROTEIN TOLC"/>
    <property type="match status" value="1"/>
</dbReference>
<protein>
    <submittedName>
        <fullName evidence="9">Outer membrane protein TolC</fullName>
    </submittedName>
</protein>
<keyword evidence="4" id="KW-1134">Transmembrane beta strand</keyword>
<keyword evidence="10" id="KW-1185">Reference proteome</keyword>
<evidence type="ECO:0000256" key="3">
    <source>
        <dbReference type="ARBA" id="ARBA00022448"/>
    </source>
</evidence>
<evidence type="ECO:0000256" key="6">
    <source>
        <dbReference type="ARBA" id="ARBA00023136"/>
    </source>
</evidence>
<evidence type="ECO:0000256" key="7">
    <source>
        <dbReference type="ARBA" id="ARBA00023237"/>
    </source>
</evidence>
<dbReference type="InterPro" id="IPR003423">
    <property type="entry name" value="OMP_efflux"/>
</dbReference>
<reference evidence="9 10" key="1">
    <citation type="submission" date="2016-11" db="EMBL/GenBank/DDBJ databases">
        <authorList>
            <person name="Jaros S."/>
            <person name="Januszkiewicz K."/>
            <person name="Wedrychowicz H."/>
        </authorList>
    </citation>
    <scope>NUCLEOTIDE SEQUENCE [LARGE SCALE GENOMIC DNA]</scope>
    <source>
        <strain evidence="9 10">DSM 24787</strain>
    </source>
</reference>
<evidence type="ECO:0000256" key="5">
    <source>
        <dbReference type="ARBA" id="ARBA00022692"/>
    </source>
</evidence>
<dbReference type="EMBL" id="FSRA01000001">
    <property type="protein sequence ID" value="SIN92549.1"/>
    <property type="molecule type" value="Genomic_DNA"/>
</dbReference>
<dbReference type="InterPro" id="IPR051906">
    <property type="entry name" value="TolC-like"/>
</dbReference>
<dbReference type="GO" id="GO:0015562">
    <property type="term" value="F:efflux transmembrane transporter activity"/>
    <property type="evidence" value="ECO:0007669"/>
    <property type="project" value="InterPro"/>
</dbReference>
<evidence type="ECO:0000256" key="2">
    <source>
        <dbReference type="ARBA" id="ARBA00007613"/>
    </source>
</evidence>
<dbReference type="Proteomes" id="UP000185003">
    <property type="component" value="Unassembled WGS sequence"/>
</dbReference>